<comment type="caution">
    <text evidence="1">The sequence shown here is derived from an EMBL/GenBank/DDBJ whole genome shotgun (WGS) entry which is preliminary data.</text>
</comment>
<dbReference type="EMBL" id="MZGS01000028">
    <property type="protein sequence ID" value="PWB85224.1"/>
    <property type="molecule type" value="Genomic_DNA"/>
</dbReference>
<dbReference type="RefSeq" id="WP_116592732.1">
    <property type="nucleotide sequence ID" value="NZ_MZGS01000028.1"/>
</dbReference>
<organism evidence="1 2">
    <name type="scientific">Methanobrevibacter thaueri</name>
    <dbReference type="NCBI Taxonomy" id="190975"/>
    <lineage>
        <taxon>Archaea</taxon>
        <taxon>Methanobacteriati</taxon>
        <taxon>Methanobacteriota</taxon>
        <taxon>Methanomada group</taxon>
        <taxon>Methanobacteria</taxon>
        <taxon>Methanobacteriales</taxon>
        <taxon>Methanobacteriaceae</taxon>
        <taxon>Methanobrevibacter</taxon>
    </lineage>
</organism>
<dbReference type="OrthoDB" id="72924at2157"/>
<sequence>MDNIVFKDCEYRFTENNELYCKNKTGTDITCDNCKENIHLNCDNFSPKKDYCLKFFKENISEVTECQEKTVFNDKALSRKWSN</sequence>
<proteinExistence type="predicted"/>
<accession>A0A315XJP9</accession>
<name>A0A315XJP9_9EURY</name>
<protein>
    <submittedName>
        <fullName evidence="1">Uncharacterized protein</fullName>
    </submittedName>
</protein>
<dbReference type="Proteomes" id="UP000251717">
    <property type="component" value="Unassembled WGS sequence"/>
</dbReference>
<dbReference type="AlphaFoldDB" id="A0A315XJP9"/>
<evidence type="ECO:0000313" key="1">
    <source>
        <dbReference type="EMBL" id="PWB85224.1"/>
    </source>
</evidence>
<gene>
    <name evidence="1" type="ORF">MBBTH_18230</name>
</gene>
<keyword evidence="2" id="KW-1185">Reference proteome</keyword>
<reference evidence="1 2" key="1">
    <citation type="submission" date="2017-03" db="EMBL/GenBank/DDBJ databases">
        <title>Genome sequence of Methanobrevibacter thaueri.</title>
        <authorList>
            <person name="Poehlein A."/>
            <person name="Seedorf H."/>
            <person name="Daniel R."/>
        </authorList>
    </citation>
    <scope>NUCLEOTIDE SEQUENCE [LARGE SCALE GENOMIC DNA]</scope>
    <source>
        <strain evidence="1 2">DSM 11995</strain>
    </source>
</reference>
<evidence type="ECO:0000313" key="2">
    <source>
        <dbReference type="Proteomes" id="UP000251717"/>
    </source>
</evidence>